<accession>A0A813B9H8</accession>
<organism evidence="1 2">
    <name type="scientific">Symbiodinium necroappetens</name>
    <dbReference type="NCBI Taxonomy" id="1628268"/>
    <lineage>
        <taxon>Eukaryota</taxon>
        <taxon>Sar</taxon>
        <taxon>Alveolata</taxon>
        <taxon>Dinophyceae</taxon>
        <taxon>Suessiales</taxon>
        <taxon>Symbiodiniaceae</taxon>
        <taxon>Symbiodinium</taxon>
    </lineage>
</organism>
<comment type="caution">
    <text evidence="1">The sequence shown here is derived from an EMBL/GenBank/DDBJ whole genome shotgun (WGS) entry which is preliminary data.</text>
</comment>
<reference evidence="1" key="1">
    <citation type="submission" date="2021-02" db="EMBL/GenBank/DDBJ databases">
        <authorList>
            <person name="Dougan E. K."/>
            <person name="Rhodes N."/>
            <person name="Thang M."/>
            <person name="Chan C."/>
        </authorList>
    </citation>
    <scope>NUCLEOTIDE SEQUENCE</scope>
</reference>
<sequence>AQHFQSVKKVQMFYEMNSEVLQMAGDVYREQVEEDEEEPVFPLPEVTDVFKDTNNKQILVNLL</sequence>
<keyword evidence="2" id="KW-1185">Reference proteome</keyword>
<feature type="non-terminal residue" evidence="1">
    <location>
        <position position="63"/>
    </location>
</feature>
<name>A0A813B9H8_9DINO</name>
<proteinExistence type="predicted"/>
<evidence type="ECO:0000313" key="1">
    <source>
        <dbReference type="EMBL" id="CAE7894074.1"/>
    </source>
</evidence>
<evidence type="ECO:0000313" key="2">
    <source>
        <dbReference type="Proteomes" id="UP000601435"/>
    </source>
</evidence>
<dbReference type="Proteomes" id="UP000601435">
    <property type="component" value="Unassembled WGS sequence"/>
</dbReference>
<dbReference type="AlphaFoldDB" id="A0A813B9H8"/>
<feature type="non-terminal residue" evidence="1">
    <location>
        <position position="1"/>
    </location>
</feature>
<protein>
    <submittedName>
        <fullName evidence="1">Pde4d protein</fullName>
    </submittedName>
</protein>
<gene>
    <name evidence="1" type="primary">Pde4d</name>
    <name evidence="1" type="ORF">SNEC2469_LOCUS29855</name>
</gene>
<dbReference type="EMBL" id="CAJNJA010068153">
    <property type="protein sequence ID" value="CAE7894074.1"/>
    <property type="molecule type" value="Genomic_DNA"/>
</dbReference>